<dbReference type="AlphaFoldDB" id="A0A6H2DM14"/>
<keyword evidence="1" id="KW-0732">Signal</keyword>
<dbReference type="RefSeq" id="WP_168819413.1">
    <property type="nucleotide sequence ID" value="NZ_CP051217.1"/>
</dbReference>
<feature type="chain" id="PRO_5026220039" description="Pentapeptide repeat-containing protein" evidence="1">
    <location>
        <begin position="25"/>
        <end position="523"/>
    </location>
</feature>
<dbReference type="Gene3D" id="2.160.20.80">
    <property type="entry name" value="E3 ubiquitin-protein ligase SopA"/>
    <property type="match status" value="1"/>
</dbReference>
<reference evidence="2 3" key="1">
    <citation type="submission" date="2020-04" db="EMBL/GenBank/DDBJ databases">
        <title>Genome sequence for Sphingorhabdus sp. strain M1.</title>
        <authorList>
            <person name="Park S.-J."/>
        </authorList>
    </citation>
    <scope>NUCLEOTIDE SEQUENCE [LARGE SCALE GENOMIC DNA]</scope>
    <source>
        <strain evidence="2 3">JK6</strain>
    </source>
</reference>
<dbReference type="SUPFAM" id="SSF141571">
    <property type="entry name" value="Pentapeptide repeat-like"/>
    <property type="match status" value="1"/>
</dbReference>
<evidence type="ECO:0000313" key="2">
    <source>
        <dbReference type="EMBL" id="QJB69394.1"/>
    </source>
</evidence>
<evidence type="ECO:0000256" key="1">
    <source>
        <dbReference type="SAM" id="SignalP"/>
    </source>
</evidence>
<dbReference type="Proteomes" id="UP000501600">
    <property type="component" value="Chromosome"/>
</dbReference>
<dbReference type="InterPro" id="IPR001646">
    <property type="entry name" value="5peptide_repeat"/>
</dbReference>
<dbReference type="Pfam" id="PF00805">
    <property type="entry name" value="Pentapeptide"/>
    <property type="match status" value="1"/>
</dbReference>
<organism evidence="2 3">
    <name type="scientific">Parasphingorhabdus halotolerans</name>
    <dbReference type="NCBI Taxonomy" id="2725558"/>
    <lineage>
        <taxon>Bacteria</taxon>
        <taxon>Pseudomonadati</taxon>
        <taxon>Pseudomonadota</taxon>
        <taxon>Alphaproteobacteria</taxon>
        <taxon>Sphingomonadales</taxon>
        <taxon>Sphingomonadaceae</taxon>
        <taxon>Parasphingorhabdus</taxon>
    </lineage>
</organism>
<dbReference type="PANTHER" id="PTHR37549:SF1">
    <property type="entry name" value="LIPOPROTEIN LPRI"/>
    <property type="match status" value="1"/>
</dbReference>
<sequence>MLTKLLAAFVGAIFVLANPYPARAVILEPALTCYSVFDDIWSDGNTDIEQREIDGSALKTPADFKRTNGQRRTGFSIIKGGDFSGWDFFGMPLERTCFVEVNLADTDFSKVDTTGIGFIKSDLTGANMRGAKLAGVLFRDAKLENVDARGADFSDGHFDGGWFEGNVAGWNLDGANMRGFTFACGITLPDGCPVYSGGAPISARGTDFTGATLHSFGLYNIITDGAKLDQTIVGPGQLPQLRTADIGGDLILRGGDSDVRITPVEVRTLLEEYASQEVIASNPSFDCSAARSKVEEEICGESAKDLRLLDRQIAVSYKRAKVADPKVTASQQAWLRARNQCNAEEYAADCIRESYALRKGQLLGQLGESDWLAAGEEALFVSDVLPLPHEFSKTPLFAKITPALVGASMTEILVSRREDGLYSIKGSSVGANAHTCTLGADILYLDKATGWYSIVTEGPAVPVFQIIDDRLTVFENGKADYAKYPEASNYASCGARASFPETMRINIDEQTLERYRKALNEEM</sequence>
<protein>
    <recommendedName>
        <fullName evidence="4">Pentapeptide repeat-containing protein</fullName>
    </recommendedName>
</protein>
<gene>
    <name evidence="2" type="ORF">HF685_08960</name>
</gene>
<dbReference type="KEGG" id="phao:HF685_08960"/>
<name>A0A6H2DM14_9SPHN</name>
<keyword evidence="3" id="KW-1185">Reference proteome</keyword>
<accession>A0A6H2DM14</accession>
<evidence type="ECO:0000313" key="3">
    <source>
        <dbReference type="Proteomes" id="UP000501600"/>
    </source>
</evidence>
<feature type="signal peptide" evidence="1">
    <location>
        <begin position="1"/>
        <end position="24"/>
    </location>
</feature>
<dbReference type="GO" id="GO:0005576">
    <property type="term" value="C:extracellular region"/>
    <property type="evidence" value="ECO:0007669"/>
    <property type="project" value="TreeGrafter"/>
</dbReference>
<proteinExistence type="predicted"/>
<dbReference type="EMBL" id="CP051217">
    <property type="protein sequence ID" value="QJB69394.1"/>
    <property type="molecule type" value="Genomic_DNA"/>
</dbReference>
<dbReference type="InterPro" id="IPR052755">
    <property type="entry name" value="Lysozyme_Inhibitor_LprI"/>
</dbReference>
<evidence type="ECO:0008006" key="4">
    <source>
        <dbReference type="Google" id="ProtNLM"/>
    </source>
</evidence>
<dbReference type="PANTHER" id="PTHR37549">
    <property type="entry name" value="LIPOPROTEIN LPRI"/>
    <property type="match status" value="1"/>
</dbReference>